<dbReference type="InterPro" id="IPR028098">
    <property type="entry name" value="Glyco_trans_4-like_N"/>
</dbReference>
<reference evidence="3 4" key="1">
    <citation type="submission" date="2023-06" db="EMBL/GenBank/DDBJ databases">
        <title>Roseiconus lacunae JC819 isolated from Gulf of Mannar region, Tamil Nadu.</title>
        <authorList>
            <person name="Pk S."/>
            <person name="Ch S."/>
            <person name="Ch V.R."/>
        </authorList>
    </citation>
    <scope>NUCLEOTIDE SEQUENCE [LARGE SCALE GENOMIC DNA]</scope>
    <source>
        <strain evidence="3 4">JC819</strain>
    </source>
</reference>
<keyword evidence="3" id="KW-0808">Transferase</keyword>
<gene>
    <name evidence="3" type="ORF">QTN89_25525</name>
</gene>
<proteinExistence type="predicted"/>
<evidence type="ECO:0000259" key="1">
    <source>
        <dbReference type="Pfam" id="PF00534"/>
    </source>
</evidence>
<dbReference type="InterPro" id="IPR001296">
    <property type="entry name" value="Glyco_trans_1"/>
</dbReference>
<evidence type="ECO:0000313" key="4">
    <source>
        <dbReference type="Proteomes" id="UP001239462"/>
    </source>
</evidence>
<dbReference type="InterPro" id="IPR050194">
    <property type="entry name" value="Glycosyltransferase_grp1"/>
</dbReference>
<organism evidence="3 4">
    <name type="scientific">Roseiconus lacunae</name>
    <dbReference type="NCBI Taxonomy" id="2605694"/>
    <lineage>
        <taxon>Bacteria</taxon>
        <taxon>Pseudomonadati</taxon>
        <taxon>Planctomycetota</taxon>
        <taxon>Planctomycetia</taxon>
        <taxon>Pirellulales</taxon>
        <taxon>Pirellulaceae</taxon>
        <taxon>Roseiconus</taxon>
    </lineage>
</organism>
<keyword evidence="3" id="KW-0328">Glycosyltransferase</keyword>
<evidence type="ECO:0000259" key="2">
    <source>
        <dbReference type="Pfam" id="PF13439"/>
    </source>
</evidence>
<dbReference type="RefSeq" id="WP_289166814.1">
    <property type="nucleotide sequence ID" value="NZ_JASZZN010000027.1"/>
</dbReference>
<dbReference type="Gene3D" id="3.40.50.2000">
    <property type="entry name" value="Glycogen Phosphorylase B"/>
    <property type="match status" value="2"/>
</dbReference>
<protein>
    <submittedName>
        <fullName evidence="3">Glycosyltransferase</fullName>
        <ecNumber evidence="3">2.4.-.-</ecNumber>
    </submittedName>
</protein>
<keyword evidence="4" id="KW-1185">Reference proteome</keyword>
<evidence type="ECO:0000313" key="3">
    <source>
        <dbReference type="EMBL" id="MDM4018840.1"/>
    </source>
</evidence>
<dbReference type="GO" id="GO:0016757">
    <property type="term" value="F:glycosyltransferase activity"/>
    <property type="evidence" value="ECO:0007669"/>
    <property type="project" value="UniProtKB-KW"/>
</dbReference>
<dbReference type="SUPFAM" id="SSF53756">
    <property type="entry name" value="UDP-Glycosyltransferase/glycogen phosphorylase"/>
    <property type="match status" value="1"/>
</dbReference>
<dbReference type="EMBL" id="JASZZN010000027">
    <property type="protein sequence ID" value="MDM4018840.1"/>
    <property type="molecule type" value="Genomic_DNA"/>
</dbReference>
<comment type="caution">
    <text evidence="3">The sequence shown here is derived from an EMBL/GenBank/DDBJ whole genome shotgun (WGS) entry which is preliminary data.</text>
</comment>
<dbReference type="PANTHER" id="PTHR45947:SF3">
    <property type="entry name" value="SULFOQUINOVOSYL TRANSFERASE SQD2"/>
    <property type="match status" value="1"/>
</dbReference>
<feature type="domain" description="Glycosyltransferase subfamily 4-like N-terminal" evidence="2">
    <location>
        <begin position="21"/>
        <end position="180"/>
    </location>
</feature>
<name>A0ABT7PQQ5_9BACT</name>
<dbReference type="Pfam" id="PF13439">
    <property type="entry name" value="Glyco_transf_4"/>
    <property type="match status" value="1"/>
</dbReference>
<sequence length="396" mass="44608">MKRTDEFPMVLHARGITGAGGGPEKTIANSPRFLSQFGYRCVCAYMHPPGDPGFDLFLKKAQQAGTDIIELLDRKPLDFALIRQYVQLCKMHQVDIWHAHDYKTDVLGLLVRRFWPMKLVTTVHGWVQITPRTKIYYAIDRRILRFYQHVIAVSDDLHDECLQYGVKKQRLTLIRNAIDTLQFRPSEGKDQRQSLFAVPEESFVIGAVGRLSPEKGFDVLIHCVDQLVRRGRNVHLLIAGEGPERETLRSQIESLGLQNSITLLGQISEMIPLFSSLDTFVLSSYREGLPNVVLEAMAMKVPVVSTRVAGIPHLITDEQSGLLIDAGSVEQLTRALERVLDSPELRESMASNGRQVIEREFDFANRMRRVVGIYDKVLGRNDNAVGASVCVASRGE</sequence>
<dbReference type="PANTHER" id="PTHR45947">
    <property type="entry name" value="SULFOQUINOVOSYL TRANSFERASE SQD2"/>
    <property type="match status" value="1"/>
</dbReference>
<feature type="domain" description="Glycosyl transferase family 1" evidence="1">
    <location>
        <begin position="198"/>
        <end position="355"/>
    </location>
</feature>
<accession>A0ABT7PQQ5</accession>
<dbReference type="Pfam" id="PF00534">
    <property type="entry name" value="Glycos_transf_1"/>
    <property type="match status" value="1"/>
</dbReference>
<dbReference type="EC" id="2.4.-.-" evidence="3"/>
<dbReference type="Proteomes" id="UP001239462">
    <property type="component" value="Unassembled WGS sequence"/>
</dbReference>